<dbReference type="Proteomes" id="UP000054549">
    <property type="component" value="Unassembled WGS sequence"/>
</dbReference>
<organism evidence="1 2">
    <name type="scientific">Amanita muscaria (strain Koide BX008)</name>
    <dbReference type="NCBI Taxonomy" id="946122"/>
    <lineage>
        <taxon>Eukaryota</taxon>
        <taxon>Fungi</taxon>
        <taxon>Dikarya</taxon>
        <taxon>Basidiomycota</taxon>
        <taxon>Agaricomycotina</taxon>
        <taxon>Agaricomycetes</taxon>
        <taxon>Agaricomycetidae</taxon>
        <taxon>Agaricales</taxon>
        <taxon>Pluteineae</taxon>
        <taxon>Amanitaceae</taxon>
        <taxon>Amanita</taxon>
    </lineage>
</organism>
<keyword evidence="2" id="KW-1185">Reference proteome</keyword>
<accession>A0A0C2W7C9</accession>
<proteinExistence type="predicted"/>
<reference evidence="1 2" key="1">
    <citation type="submission" date="2014-04" db="EMBL/GenBank/DDBJ databases">
        <title>Evolutionary Origins and Diversification of the Mycorrhizal Mutualists.</title>
        <authorList>
            <consortium name="DOE Joint Genome Institute"/>
            <consortium name="Mycorrhizal Genomics Consortium"/>
            <person name="Kohler A."/>
            <person name="Kuo A."/>
            <person name="Nagy L.G."/>
            <person name="Floudas D."/>
            <person name="Copeland A."/>
            <person name="Barry K.W."/>
            <person name="Cichocki N."/>
            <person name="Veneault-Fourrey C."/>
            <person name="LaButti K."/>
            <person name="Lindquist E.A."/>
            <person name="Lipzen A."/>
            <person name="Lundell T."/>
            <person name="Morin E."/>
            <person name="Murat C."/>
            <person name="Riley R."/>
            <person name="Ohm R."/>
            <person name="Sun H."/>
            <person name="Tunlid A."/>
            <person name="Henrissat B."/>
            <person name="Grigoriev I.V."/>
            <person name="Hibbett D.S."/>
            <person name="Martin F."/>
        </authorList>
    </citation>
    <scope>NUCLEOTIDE SEQUENCE [LARGE SCALE GENOMIC DNA]</scope>
    <source>
        <strain evidence="1 2">Koide BX008</strain>
    </source>
</reference>
<gene>
    <name evidence="1" type="ORF">M378DRAFT_16562</name>
</gene>
<name>A0A0C2W7C9_AMAMK</name>
<dbReference type="HOGENOM" id="CLU_1402108_0_0_1"/>
<dbReference type="EMBL" id="KN818387">
    <property type="protein sequence ID" value="KIL57022.1"/>
    <property type="molecule type" value="Genomic_DNA"/>
</dbReference>
<sequence length="194" mass="21750">MFNDLMENIEWFMIRTRMDEVLTLSLNHSRYVFRSLYAEYAITGSTQLIFRFEIGDAYLGAVSRWTTSAHWEKLASDILTGNWEVALEELDTPRETIDSRAHPPPPFSPDLYFLSVALHSLSFIHTHGLCTGLLSSALATLVVGHSSLTTGYLNPPACGSCATFPLLPFFLARHRLHKLLPDHDQIVSGTDCPP</sequence>
<protein>
    <submittedName>
        <fullName evidence="1">Uncharacterized protein</fullName>
    </submittedName>
</protein>
<evidence type="ECO:0000313" key="2">
    <source>
        <dbReference type="Proteomes" id="UP000054549"/>
    </source>
</evidence>
<evidence type="ECO:0000313" key="1">
    <source>
        <dbReference type="EMBL" id="KIL57022.1"/>
    </source>
</evidence>
<dbReference type="InParanoid" id="A0A0C2W7C9"/>
<dbReference type="AlphaFoldDB" id="A0A0C2W7C9"/>